<accession>A0A1W1VQZ6</accession>
<name>A0A1W1VQZ6_9DEIO</name>
<organism evidence="1 2">
    <name type="scientific">Deinococcus hopiensis KR-140</name>
    <dbReference type="NCBI Taxonomy" id="695939"/>
    <lineage>
        <taxon>Bacteria</taxon>
        <taxon>Thermotogati</taxon>
        <taxon>Deinococcota</taxon>
        <taxon>Deinococci</taxon>
        <taxon>Deinococcales</taxon>
        <taxon>Deinococcaceae</taxon>
        <taxon>Deinococcus</taxon>
    </lineage>
</organism>
<keyword evidence="2" id="KW-1185">Reference proteome</keyword>
<proteinExistence type="predicted"/>
<evidence type="ECO:0000313" key="2">
    <source>
        <dbReference type="Proteomes" id="UP000192582"/>
    </source>
</evidence>
<dbReference type="STRING" id="695939.SAMN00790413_02983"/>
<dbReference type="Proteomes" id="UP000192582">
    <property type="component" value="Unassembled WGS sequence"/>
</dbReference>
<gene>
    <name evidence="1" type="ORF">SAMN00790413_02983</name>
</gene>
<protein>
    <submittedName>
        <fullName evidence="1">Uncharacterized protein</fullName>
    </submittedName>
</protein>
<dbReference type="AlphaFoldDB" id="A0A1W1VQZ6"/>
<reference evidence="1 2" key="1">
    <citation type="submission" date="2017-04" db="EMBL/GenBank/DDBJ databases">
        <authorList>
            <person name="Afonso C.L."/>
            <person name="Miller P.J."/>
            <person name="Scott M.A."/>
            <person name="Spackman E."/>
            <person name="Goraichik I."/>
            <person name="Dimitrov K.M."/>
            <person name="Suarez D.L."/>
            <person name="Swayne D.E."/>
        </authorList>
    </citation>
    <scope>NUCLEOTIDE SEQUENCE [LARGE SCALE GENOMIC DNA]</scope>
    <source>
        <strain evidence="1 2">KR-140</strain>
    </source>
</reference>
<dbReference type="EMBL" id="FWWU01000009">
    <property type="protein sequence ID" value="SMB95767.1"/>
    <property type="molecule type" value="Genomic_DNA"/>
</dbReference>
<sequence length="165" mass="18364">MGVVTRVFTVGALREKNPAAPRRACYPFFMTPADSAVRTRLDALAKALRHFHSALLDFAKGEYEFLHGPVGGPFALYSLVMNDPGFQWLRPLSGLMATLDEVLDAKDTALTDRNLSDVRQALGLLFAETDTRFADFRAGYARAKGDARVRETEARWREVLNSLEA</sequence>
<evidence type="ECO:0000313" key="1">
    <source>
        <dbReference type="EMBL" id="SMB95767.1"/>
    </source>
</evidence>